<protein>
    <submittedName>
        <fullName evidence="2">Uncharacterized protein</fullName>
    </submittedName>
</protein>
<sequence length="170" mass="18159">MSMLEDAFLKYGQGFQDAQPTIQKRSDSWGSEGSTCQPFSDSPRLGFSRSCSADSSPANPPKVSARSLTAPAELQPRHVAVPPSKRERAGFFSFGSPVPVESLLLARRRQSKEGSQTQIPALNVDLWQVPSGSKKIGLAKAATGQHDESLGEALLSCASGLGKLARRVMT</sequence>
<feature type="region of interest" description="Disordered" evidence="1">
    <location>
        <begin position="15"/>
        <end position="71"/>
    </location>
</feature>
<evidence type="ECO:0000256" key="1">
    <source>
        <dbReference type="SAM" id="MobiDB-lite"/>
    </source>
</evidence>
<dbReference type="AlphaFoldDB" id="A0A813HKE0"/>
<dbReference type="Proteomes" id="UP000654075">
    <property type="component" value="Unassembled WGS sequence"/>
</dbReference>
<reference evidence="2" key="1">
    <citation type="submission" date="2021-02" db="EMBL/GenBank/DDBJ databases">
        <authorList>
            <person name="Dougan E. K."/>
            <person name="Rhodes N."/>
            <person name="Thang M."/>
            <person name="Chan C."/>
        </authorList>
    </citation>
    <scope>NUCLEOTIDE SEQUENCE</scope>
</reference>
<accession>A0A813HKE0</accession>
<gene>
    <name evidence="2" type="ORF">PGLA1383_LOCUS53748</name>
</gene>
<feature type="compositionally biased region" description="Polar residues" evidence="1">
    <location>
        <begin position="16"/>
        <end position="40"/>
    </location>
</feature>
<evidence type="ECO:0000313" key="3">
    <source>
        <dbReference type="Proteomes" id="UP000654075"/>
    </source>
</evidence>
<keyword evidence="3" id="KW-1185">Reference proteome</keyword>
<comment type="caution">
    <text evidence="2">The sequence shown here is derived from an EMBL/GenBank/DDBJ whole genome shotgun (WGS) entry which is preliminary data.</text>
</comment>
<evidence type="ECO:0000313" key="2">
    <source>
        <dbReference type="EMBL" id="CAE8638581.1"/>
    </source>
</evidence>
<name>A0A813HKE0_POLGL</name>
<organism evidence="2 3">
    <name type="scientific">Polarella glacialis</name>
    <name type="common">Dinoflagellate</name>
    <dbReference type="NCBI Taxonomy" id="89957"/>
    <lineage>
        <taxon>Eukaryota</taxon>
        <taxon>Sar</taxon>
        <taxon>Alveolata</taxon>
        <taxon>Dinophyceae</taxon>
        <taxon>Suessiales</taxon>
        <taxon>Suessiaceae</taxon>
        <taxon>Polarella</taxon>
    </lineage>
</organism>
<dbReference type="EMBL" id="CAJNNV010032009">
    <property type="protein sequence ID" value="CAE8638581.1"/>
    <property type="molecule type" value="Genomic_DNA"/>
</dbReference>
<proteinExistence type="predicted"/>